<evidence type="ECO:0000313" key="2">
    <source>
        <dbReference type="EMBL" id="OGY66053.1"/>
    </source>
</evidence>
<dbReference type="STRING" id="1798406.A3A04_00605"/>
<gene>
    <name evidence="2" type="ORF">A3A04_00605</name>
</gene>
<organism evidence="2 3">
    <name type="scientific">Candidatus Harrisonbacteria bacterium RIFCSPLOWO2_01_FULL_40_28</name>
    <dbReference type="NCBI Taxonomy" id="1798406"/>
    <lineage>
        <taxon>Bacteria</taxon>
        <taxon>Candidatus Harrisoniibacteriota</taxon>
    </lineage>
</organism>
<feature type="domain" description="Glycosyl transferase family 1" evidence="1">
    <location>
        <begin position="210"/>
        <end position="376"/>
    </location>
</feature>
<dbReference type="GO" id="GO:0016757">
    <property type="term" value="F:glycosyltransferase activity"/>
    <property type="evidence" value="ECO:0007669"/>
    <property type="project" value="InterPro"/>
</dbReference>
<dbReference type="PANTHER" id="PTHR12526">
    <property type="entry name" value="GLYCOSYLTRANSFERASE"/>
    <property type="match status" value="1"/>
</dbReference>
<dbReference type="AlphaFoldDB" id="A0A1G1ZN37"/>
<evidence type="ECO:0000313" key="3">
    <source>
        <dbReference type="Proteomes" id="UP000178517"/>
    </source>
</evidence>
<dbReference type="Gene3D" id="3.40.50.2000">
    <property type="entry name" value="Glycogen Phosphorylase B"/>
    <property type="match status" value="2"/>
</dbReference>
<name>A0A1G1ZN37_9BACT</name>
<comment type="caution">
    <text evidence="2">The sequence shown here is derived from an EMBL/GenBank/DDBJ whole genome shotgun (WGS) entry which is preliminary data.</text>
</comment>
<dbReference type="EMBL" id="MHJI01000010">
    <property type="protein sequence ID" value="OGY66053.1"/>
    <property type="molecule type" value="Genomic_DNA"/>
</dbReference>
<reference evidence="2 3" key="1">
    <citation type="journal article" date="2016" name="Nat. Commun.">
        <title>Thousands of microbial genomes shed light on interconnected biogeochemical processes in an aquifer system.</title>
        <authorList>
            <person name="Anantharaman K."/>
            <person name="Brown C.T."/>
            <person name="Hug L.A."/>
            <person name="Sharon I."/>
            <person name="Castelle C.J."/>
            <person name="Probst A.J."/>
            <person name="Thomas B.C."/>
            <person name="Singh A."/>
            <person name="Wilkins M.J."/>
            <person name="Karaoz U."/>
            <person name="Brodie E.L."/>
            <person name="Williams K.H."/>
            <person name="Hubbard S.S."/>
            <person name="Banfield J.F."/>
        </authorList>
    </citation>
    <scope>NUCLEOTIDE SEQUENCE [LARGE SCALE GENOMIC DNA]</scope>
</reference>
<protein>
    <recommendedName>
        <fullName evidence="1">Glycosyl transferase family 1 domain-containing protein</fullName>
    </recommendedName>
</protein>
<evidence type="ECO:0000259" key="1">
    <source>
        <dbReference type="Pfam" id="PF00534"/>
    </source>
</evidence>
<accession>A0A1G1ZN37</accession>
<dbReference type="InterPro" id="IPR001296">
    <property type="entry name" value="Glyco_trans_1"/>
</dbReference>
<dbReference type="Proteomes" id="UP000178517">
    <property type="component" value="Unassembled WGS sequence"/>
</dbReference>
<dbReference type="PANTHER" id="PTHR12526:SF630">
    <property type="entry name" value="GLYCOSYLTRANSFERASE"/>
    <property type="match status" value="1"/>
</dbReference>
<dbReference type="Pfam" id="PF00534">
    <property type="entry name" value="Glycos_transf_1"/>
    <property type="match status" value="1"/>
</dbReference>
<sequence>MKFAFIHFDLTRQNGDPRMVLSLAKHSQEEGHEVKVYCAEFHPRCFPELHKDLSISVVPPYAPLNSVLRATSLLGRVIERLRRLLLYNDSARRIEKELDSDFDFVFCENDYSYKVSRIYKKRNPNSRVVWIMNNPQFYHSKKNTFLFDVLSRVAAVIEKISARKYAKWIDWVIVYDKENKNGAEKAGYKAKLMGNPLDYKKFYYPPRQSLTKNKLTQLLGWGVLSPLRRFEDIIEATAILRDKGYNVKALIFSKNYWGDSSYEKTFMDFAHKNRAHKYVEIRFGDTKEEEIMNGVRNSHIAVVPNSAKVWVATACEAMAAGLPLIISNKTSMADVLEDGVNAFLVNPFSPSEIVEKVARLIDDASLYLSMAKSGQKYVEDNLSFKNFVREMVKRPL</sequence>
<proteinExistence type="predicted"/>
<dbReference type="SUPFAM" id="SSF53756">
    <property type="entry name" value="UDP-Glycosyltransferase/glycogen phosphorylase"/>
    <property type="match status" value="1"/>
</dbReference>
<dbReference type="CDD" id="cd03801">
    <property type="entry name" value="GT4_PimA-like"/>
    <property type="match status" value="1"/>
</dbReference>